<dbReference type="AlphaFoldDB" id="A0A8J8B7W5"/>
<evidence type="ECO:0000256" key="10">
    <source>
        <dbReference type="ARBA" id="ARBA00022842"/>
    </source>
</evidence>
<feature type="binding site" evidence="11">
    <location>
        <position position="52"/>
    </location>
    <ligand>
        <name>Mg(2+)</name>
        <dbReference type="ChEBI" id="CHEBI:18420"/>
        <label>1</label>
    </ligand>
</feature>
<protein>
    <recommendedName>
        <fullName evidence="5 11">Ribonuclease H</fullName>
        <shortName evidence="11">RNase H</shortName>
        <ecNumber evidence="5 11">3.1.26.4</ecNumber>
    </recommendedName>
</protein>
<comment type="catalytic activity">
    <reaction evidence="1 11">
        <text>Endonucleolytic cleavage to 5'-phosphomonoester.</text>
        <dbReference type="EC" id="3.1.26.4"/>
    </reaction>
</comment>
<keyword evidence="10 11" id="KW-0460">Magnesium</keyword>
<dbReference type="CDD" id="cd09278">
    <property type="entry name" value="RNase_HI_prokaryote_like"/>
    <property type="match status" value="1"/>
</dbReference>
<feature type="region of interest" description="Disordered" evidence="12">
    <location>
        <begin position="129"/>
        <end position="155"/>
    </location>
</feature>
<evidence type="ECO:0000313" key="14">
    <source>
        <dbReference type="EMBL" id="MBS0124832.1"/>
    </source>
</evidence>
<dbReference type="EMBL" id="JAGTUU010000004">
    <property type="protein sequence ID" value="MBS0124832.1"/>
    <property type="molecule type" value="Genomic_DNA"/>
</dbReference>
<dbReference type="InterPro" id="IPR022892">
    <property type="entry name" value="RNaseHI"/>
</dbReference>
<evidence type="ECO:0000256" key="11">
    <source>
        <dbReference type="HAMAP-Rule" id="MF_00042"/>
    </source>
</evidence>
<evidence type="ECO:0000256" key="8">
    <source>
        <dbReference type="ARBA" id="ARBA00022759"/>
    </source>
</evidence>
<evidence type="ECO:0000256" key="3">
    <source>
        <dbReference type="ARBA" id="ARBA00005300"/>
    </source>
</evidence>
<dbReference type="RefSeq" id="WP_212536790.1">
    <property type="nucleotide sequence ID" value="NZ_JAGTUU010000004.1"/>
</dbReference>
<feature type="compositionally biased region" description="Basic and acidic residues" evidence="12">
    <location>
        <begin position="130"/>
        <end position="142"/>
    </location>
</feature>
<evidence type="ECO:0000313" key="15">
    <source>
        <dbReference type="Proteomes" id="UP000681356"/>
    </source>
</evidence>
<dbReference type="NCBIfam" id="NF001236">
    <property type="entry name" value="PRK00203.1"/>
    <property type="match status" value="1"/>
</dbReference>
<dbReference type="Pfam" id="PF00075">
    <property type="entry name" value="RNase_H"/>
    <property type="match status" value="1"/>
</dbReference>
<keyword evidence="7 11" id="KW-0479">Metal-binding</keyword>
<dbReference type="InterPro" id="IPR050092">
    <property type="entry name" value="RNase_H"/>
</dbReference>
<comment type="subcellular location">
    <subcellularLocation>
        <location evidence="11">Cytoplasm</location>
    </subcellularLocation>
</comment>
<proteinExistence type="inferred from homology"/>
<dbReference type="PROSITE" id="PS50879">
    <property type="entry name" value="RNASE_H_1"/>
    <property type="match status" value="1"/>
</dbReference>
<comment type="cofactor">
    <cofactor evidence="11">
        <name>Mg(2+)</name>
        <dbReference type="ChEBI" id="CHEBI:18420"/>
    </cofactor>
    <text evidence="11">Binds 1 Mg(2+) ion per subunit. May bind a second metal ion at a regulatory site, or after substrate binding.</text>
</comment>
<evidence type="ECO:0000256" key="1">
    <source>
        <dbReference type="ARBA" id="ARBA00000077"/>
    </source>
</evidence>
<dbReference type="Gene3D" id="3.30.420.10">
    <property type="entry name" value="Ribonuclease H-like superfamily/Ribonuclease H"/>
    <property type="match status" value="1"/>
</dbReference>
<keyword evidence="8 11" id="KW-0255">Endonuclease</keyword>
<dbReference type="PANTHER" id="PTHR10642">
    <property type="entry name" value="RIBONUCLEASE H1"/>
    <property type="match status" value="1"/>
</dbReference>
<evidence type="ECO:0000259" key="13">
    <source>
        <dbReference type="PROSITE" id="PS50879"/>
    </source>
</evidence>
<sequence length="155" mass="17102">MPDLYAYTDGACSGNPGPGGWGVLLRAMDGETIVKERELNGGEAETTNNRMELLAAIAALESLSRPSRITVITDSAYVKNGVTGWIHGWKRNGWKTAAKKPVKNVELWQRLEEAAQRHDVTWEWVKGHAGHPENERADELAREGMAPFKPGKPRA</sequence>
<feature type="binding site" evidence="11">
    <location>
        <position position="9"/>
    </location>
    <ligand>
        <name>Mg(2+)</name>
        <dbReference type="ChEBI" id="CHEBI:18420"/>
        <label>2</label>
    </ligand>
</feature>
<feature type="binding site" evidence="11">
    <location>
        <position position="9"/>
    </location>
    <ligand>
        <name>Mg(2+)</name>
        <dbReference type="ChEBI" id="CHEBI:18420"/>
        <label>1</label>
    </ligand>
</feature>
<evidence type="ECO:0000256" key="6">
    <source>
        <dbReference type="ARBA" id="ARBA00022722"/>
    </source>
</evidence>
<dbReference type="Proteomes" id="UP000681356">
    <property type="component" value="Unassembled WGS sequence"/>
</dbReference>
<reference evidence="14" key="1">
    <citation type="submission" date="2021-04" db="EMBL/GenBank/DDBJ databases">
        <authorList>
            <person name="Yoon J."/>
        </authorList>
    </citation>
    <scope>NUCLEOTIDE SEQUENCE</scope>
    <source>
        <strain evidence="14">KMU-90</strain>
    </source>
</reference>
<organism evidence="14 15">
    <name type="scientific">Thetidibacter halocola</name>
    <dbReference type="NCBI Taxonomy" id="2827239"/>
    <lineage>
        <taxon>Bacteria</taxon>
        <taxon>Pseudomonadati</taxon>
        <taxon>Pseudomonadota</taxon>
        <taxon>Alphaproteobacteria</taxon>
        <taxon>Rhodobacterales</taxon>
        <taxon>Roseobacteraceae</taxon>
        <taxon>Thetidibacter</taxon>
    </lineage>
</organism>
<name>A0A8J8B7W5_9RHOB</name>
<accession>A0A8J8B7W5</accession>
<dbReference type="EC" id="3.1.26.4" evidence="5 11"/>
<dbReference type="InterPro" id="IPR036397">
    <property type="entry name" value="RNaseH_sf"/>
</dbReference>
<dbReference type="GO" id="GO:0003676">
    <property type="term" value="F:nucleic acid binding"/>
    <property type="evidence" value="ECO:0007669"/>
    <property type="project" value="InterPro"/>
</dbReference>
<evidence type="ECO:0000256" key="9">
    <source>
        <dbReference type="ARBA" id="ARBA00022801"/>
    </source>
</evidence>
<evidence type="ECO:0000256" key="4">
    <source>
        <dbReference type="ARBA" id="ARBA00011245"/>
    </source>
</evidence>
<feature type="binding site" evidence="11">
    <location>
        <position position="138"/>
    </location>
    <ligand>
        <name>Mg(2+)</name>
        <dbReference type="ChEBI" id="CHEBI:18420"/>
        <label>2</label>
    </ligand>
</feature>
<keyword evidence="15" id="KW-1185">Reference proteome</keyword>
<keyword evidence="11" id="KW-0963">Cytoplasm</keyword>
<evidence type="ECO:0000256" key="12">
    <source>
        <dbReference type="SAM" id="MobiDB-lite"/>
    </source>
</evidence>
<dbReference type="SUPFAM" id="SSF53098">
    <property type="entry name" value="Ribonuclease H-like"/>
    <property type="match status" value="1"/>
</dbReference>
<evidence type="ECO:0000256" key="2">
    <source>
        <dbReference type="ARBA" id="ARBA00004065"/>
    </source>
</evidence>
<keyword evidence="6 11" id="KW-0540">Nuclease</keyword>
<dbReference type="InterPro" id="IPR002156">
    <property type="entry name" value="RNaseH_domain"/>
</dbReference>
<evidence type="ECO:0000256" key="7">
    <source>
        <dbReference type="ARBA" id="ARBA00022723"/>
    </source>
</evidence>
<feature type="domain" description="RNase H type-1" evidence="13">
    <location>
        <begin position="1"/>
        <end position="146"/>
    </location>
</feature>
<feature type="binding site" evidence="11">
    <location>
        <position position="74"/>
    </location>
    <ligand>
        <name>Mg(2+)</name>
        <dbReference type="ChEBI" id="CHEBI:18420"/>
        <label>1</label>
    </ligand>
</feature>
<comment type="similarity">
    <text evidence="3 11">Belongs to the RNase H family.</text>
</comment>
<dbReference type="InterPro" id="IPR012337">
    <property type="entry name" value="RNaseH-like_sf"/>
</dbReference>
<dbReference type="HAMAP" id="MF_00042">
    <property type="entry name" value="RNase_H"/>
    <property type="match status" value="1"/>
</dbReference>
<comment type="caution">
    <text evidence="14">The sequence shown here is derived from an EMBL/GenBank/DDBJ whole genome shotgun (WGS) entry which is preliminary data.</text>
</comment>
<keyword evidence="9 11" id="KW-0378">Hydrolase</keyword>
<dbReference type="GO" id="GO:0000287">
    <property type="term" value="F:magnesium ion binding"/>
    <property type="evidence" value="ECO:0007669"/>
    <property type="project" value="UniProtKB-UniRule"/>
</dbReference>
<evidence type="ECO:0000256" key="5">
    <source>
        <dbReference type="ARBA" id="ARBA00012180"/>
    </source>
</evidence>
<dbReference type="PANTHER" id="PTHR10642:SF26">
    <property type="entry name" value="RIBONUCLEASE H1"/>
    <property type="match status" value="1"/>
</dbReference>
<gene>
    <name evidence="11 14" type="primary">rnhA</name>
    <name evidence="14" type="ORF">KB874_12060</name>
</gene>
<comment type="subunit">
    <text evidence="4 11">Monomer.</text>
</comment>
<dbReference type="GO" id="GO:0005737">
    <property type="term" value="C:cytoplasm"/>
    <property type="evidence" value="ECO:0007669"/>
    <property type="project" value="UniProtKB-SubCell"/>
</dbReference>
<comment type="function">
    <text evidence="2 11">Endonuclease that specifically degrades the RNA of RNA-DNA hybrids.</text>
</comment>
<dbReference type="FunFam" id="3.30.420.10:FF:000089">
    <property type="entry name" value="Ribonuclease H"/>
    <property type="match status" value="1"/>
</dbReference>
<dbReference type="GO" id="GO:0043137">
    <property type="term" value="P:DNA replication, removal of RNA primer"/>
    <property type="evidence" value="ECO:0007669"/>
    <property type="project" value="TreeGrafter"/>
</dbReference>
<dbReference type="GO" id="GO:0004523">
    <property type="term" value="F:RNA-DNA hybrid ribonuclease activity"/>
    <property type="evidence" value="ECO:0007669"/>
    <property type="project" value="UniProtKB-UniRule"/>
</dbReference>